<dbReference type="Proteomes" id="UP001271789">
    <property type="component" value="Unassembled WGS sequence"/>
</dbReference>
<organism evidence="2 3">
    <name type="scientific">Methanolapillus africanus</name>
    <dbReference type="NCBI Taxonomy" id="3028297"/>
    <lineage>
        <taxon>Archaea</taxon>
        <taxon>Methanobacteriati</taxon>
        <taxon>Methanobacteriota</taxon>
        <taxon>Stenosarchaea group</taxon>
        <taxon>Methanomicrobia</taxon>
        <taxon>Methanosarcinales</taxon>
        <taxon>Methanosarcinaceae</taxon>
        <taxon>Methanolapillus</taxon>
    </lineage>
</organism>
<evidence type="ECO:0000313" key="3">
    <source>
        <dbReference type="Proteomes" id="UP001271789"/>
    </source>
</evidence>
<dbReference type="InterPro" id="IPR014922">
    <property type="entry name" value="YdhG-like"/>
</dbReference>
<name>A0AAE4MJ79_9EURY</name>
<dbReference type="SUPFAM" id="SSF159888">
    <property type="entry name" value="YdhG-like"/>
    <property type="match status" value="1"/>
</dbReference>
<dbReference type="AlphaFoldDB" id="A0AAE4MJ79"/>
<keyword evidence="3" id="KW-1185">Reference proteome</keyword>
<dbReference type="RefSeq" id="WP_338100027.1">
    <property type="nucleotide sequence ID" value="NZ_JAWDKD010000021.1"/>
</dbReference>
<proteinExistence type="predicted"/>
<comment type="caution">
    <text evidence="2">The sequence shown here is derived from an EMBL/GenBank/DDBJ whole genome shotgun (WGS) entry which is preliminary data.</text>
</comment>
<dbReference type="EMBL" id="JAWDKD010000021">
    <property type="protein sequence ID" value="MDV0447585.1"/>
    <property type="molecule type" value="Genomic_DNA"/>
</dbReference>
<evidence type="ECO:0000259" key="1">
    <source>
        <dbReference type="Pfam" id="PF08818"/>
    </source>
</evidence>
<feature type="domain" description="YdhG-like" evidence="1">
    <location>
        <begin position="20"/>
        <end position="117"/>
    </location>
</feature>
<protein>
    <recommendedName>
        <fullName evidence="1">YdhG-like domain-containing protein</fullName>
    </recommendedName>
</protein>
<gene>
    <name evidence="2" type="ORF">MsAg5_14920</name>
</gene>
<dbReference type="Gene3D" id="3.90.1150.200">
    <property type="match status" value="1"/>
</dbReference>
<sequence>MTRIQTNPQVDDYIGKIQRWQDETRALRKIILDCGLTEELKWGKPCYTADGRNIVLIQGFKEYFALLFFKGYLLSDPDQILVKMGDNTRVGRQMRFANVSEIVEKEPVLKAYILEAVDVEKAGLK</sequence>
<dbReference type="Pfam" id="PF08818">
    <property type="entry name" value="DUF1801"/>
    <property type="match status" value="1"/>
</dbReference>
<accession>A0AAE4MJ79</accession>
<evidence type="ECO:0000313" key="2">
    <source>
        <dbReference type="EMBL" id="MDV0447585.1"/>
    </source>
</evidence>
<reference evidence="2" key="1">
    <citation type="submission" date="2023-06" db="EMBL/GenBank/DDBJ databases">
        <title>Genome sequence of Methanosarcinaceae archaeon Ag5.</title>
        <authorList>
            <person name="Protasov E."/>
            <person name="Platt K."/>
            <person name="Poehlein A."/>
            <person name="Daniel R."/>
            <person name="Brune A."/>
        </authorList>
    </citation>
    <scope>NUCLEOTIDE SEQUENCE</scope>
    <source>
        <strain evidence="2">Ag5</strain>
    </source>
</reference>